<feature type="non-terminal residue" evidence="2">
    <location>
        <position position="1"/>
    </location>
</feature>
<evidence type="ECO:0000256" key="1">
    <source>
        <dbReference type="SAM" id="MobiDB-lite"/>
    </source>
</evidence>
<feature type="compositionally biased region" description="Polar residues" evidence="1">
    <location>
        <begin position="21"/>
        <end position="36"/>
    </location>
</feature>
<keyword evidence="3" id="KW-1185">Reference proteome</keyword>
<evidence type="ECO:0000313" key="2">
    <source>
        <dbReference type="EMBL" id="MCD7450266.1"/>
    </source>
</evidence>
<sequence>TPPMAKSPKNPHCSSKRLKIPSTSSYPMEISDSSSDYFLEPSSSKTKKPLSKKP</sequence>
<gene>
    <name evidence="2" type="ORF">HAX54_004877</name>
</gene>
<accession>A0ABS8RVK1</accession>
<feature type="compositionally biased region" description="Basic residues" evidence="1">
    <location>
        <begin position="45"/>
        <end position="54"/>
    </location>
</feature>
<organism evidence="2 3">
    <name type="scientific">Datura stramonium</name>
    <name type="common">Jimsonweed</name>
    <name type="synonym">Common thornapple</name>
    <dbReference type="NCBI Taxonomy" id="4076"/>
    <lineage>
        <taxon>Eukaryota</taxon>
        <taxon>Viridiplantae</taxon>
        <taxon>Streptophyta</taxon>
        <taxon>Embryophyta</taxon>
        <taxon>Tracheophyta</taxon>
        <taxon>Spermatophyta</taxon>
        <taxon>Magnoliopsida</taxon>
        <taxon>eudicotyledons</taxon>
        <taxon>Gunneridae</taxon>
        <taxon>Pentapetalae</taxon>
        <taxon>asterids</taxon>
        <taxon>lamiids</taxon>
        <taxon>Solanales</taxon>
        <taxon>Solanaceae</taxon>
        <taxon>Solanoideae</taxon>
        <taxon>Datureae</taxon>
        <taxon>Datura</taxon>
    </lineage>
</organism>
<protein>
    <submittedName>
        <fullName evidence="2">Uncharacterized protein</fullName>
    </submittedName>
</protein>
<proteinExistence type="predicted"/>
<feature type="non-terminal residue" evidence="2">
    <location>
        <position position="54"/>
    </location>
</feature>
<dbReference type="EMBL" id="JACEIK010000123">
    <property type="protein sequence ID" value="MCD7450266.1"/>
    <property type="molecule type" value="Genomic_DNA"/>
</dbReference>
<reference evidence="2 3" key="1">
    <citation type="journal article" date="2021" name="BMC Genomics">
        <title>Datura genome reveals duplications of psychoactive alkaloid biosynthetic genes and high mutation rate following tissue culture.</title>
        <authorList>
            <person name="Rajewski A."/>
            <person name="Carter-House D."/>
            <person name="Stajich J."/>
            <person name="Litt A."/>
        </authorList>
    </citation>
    <scope>NUCLEOTIDE SEQUENCE [LARGE SCALE GENOMIC DNA]</scope>
    <source>
        <strain evidence="2">AR-01</strain>
    </source>
</reference>
<dbReference type="Proteomes" id="UP000823775">
    <property type="component" value="Unassembled WGS sequence"/>
</dbReference>
<comment type="caution">
    <text evidence="2">The sequence shown here is derived from an EMBL/GenBank/DDBJ whole genome shotgun (WGS) entry which is preliminary data.</text>
</comment>
<name>A0ABS8RVK1_DATST</name>
<feature type="region of interest" description="Disordered" evidence="1">
    <location>
        <begin position="1"/>
        <end position="54"/>
    </location>
</feature>
<evidence type="ECO:0000313" key="3">
    <source>
        <dbReference type="Proteomes" id="UP000823775"/>
    </source>
</evidence>